<dbReference type="InterPro" id="IPR047499">
    <property type="entry name" value="DD_AK7"/>
</dbReference>
<dbReference type="InterPro" id="IPR033768">
    <property type="entry name" value="Hydin_ADK"/>
</dbReference>
<reference evidence="8" key="1">
    <citation type="submission" date="2023-01" db="EMBL/GenBank/DDBJ databases">
        <title>Key to firefly adult light organ development and bioluminescence: homeobox transcription factors regulate luciferase expression and transportation to peroxisome.</title>
        <authorList>
            <person name="Fu X."/>
        </authorList>
    </citation>
    <scope>NUCLEOTIDE SEQUENCE [LARGE SCALE GENOMIC DNA]</scope>
</reference>
<sequence>MTTQYPEIQDLDELFGFAEARKRAEEAAENEDIYNEPNFIQRRVFINHIDKFNGKHLAVFLSEQVFGSKQIPDDFQATEEEVPEEDDEQEVLEEEEDVELEQPVGGKYEVIGSLYKYFHKPPEEVLFTTDEQDGNFITNVMKCGFVVYDITQDPNEIPKALSTLTEISNEVEKIKLPAKSKKPQDIRVFILISNIVTWALTKPIDPEDPSLPFTENDFRKRRVHPNFKTYIDCEREVMMIGRKNKEKLKTYVICAGIIYGMEEEDLIFFFKLAWYNEKELPIFKQGKNVLPLIHIKDLAKVLFCLMEKTPSKPQLILAVEQTPSNFKQIVKALSKAMGSGRTKTVSAEEAFLYKEMTQNLYDRYTLNLTMEPGCIIDQLEIEWTNELNLAENIKNIVKEFKQTRGLTPVRIIIHGPPAAGKTRIAKQLANYYGSHYVNIKTLIEETIQEYKDAIEREKARIQAKEEKDATKEEGAEEDEGVEEEEDEEEDAGVDIEELNEKIKNIETAIAENENGKLPEEQITELLRSYLGSNKAQNQGYVLDGYPKTIDQATELFAVTEPGDDEEILEEEEGGFGPRSPLLPDFVVSLEATDEFLCERVMVLPEEEIQGTHYAEVPMLRRLAEFRTNNTDDNTPLNFFNELEIHPVVLNVMEDKSENMDNIMKILFTRFGPAKGFPLTPEEEEELLRLEHEKQKLLELENKMKRELLEKQAVAEHQIKMEQWTEILEQLQREEEKLLIAQAEPLRNYLLKFIFPTLAKGLVETARVRPDDPVDFLAEYLFKENPEGHMFDPSYTREGKRILDNFSDTVDKNIENLSGTDPEQ</sequence>
<dbReference type="AlphaFoldDB" id="A0AAN7QA43"/>
<evidence type="ECO:0000256" key="5">
    <source>
        <dbReference type="SAM" id="MobiDB-lite"/>
    </source>
</evidence>
<name>A0AAN7QA43_9COLE</name>
<dbReference type="Pfam" id="PF17213">
    <property type="entry name" value="Hydin_ADK"/>
    <property type="match status" value="1"/>
</dbReference>
<dbReference type="EMBL" id="JARPUR010000001">
    <property type="protein sequence ID" value="KAK4884795.1"/>
    <property type="molecule type" value="Genomic_DNA"/>
</dbReference>
<dbReference type="SUPFAM" id="SSF52540">
    <property type="entry name" value="P-loop containing nucleoside triphosphate hydrolases"/>
    <property type="match status" value="1"/>
</dbReference>
<proteinExistence type="predicted"/>
<feature type="domain" description="Hydin adenylate kinase-like" evidence="6">
    <location>
        <begin position="411"/>
        <end position="517"/>
    </location>
</feature>
<keyword evidence="1" id="KW-0808">Transferase</keyword>
<feature type="coiled-coil region" evidence="4">
    <location>
        <begin position="682"/>
        <end position="740"/>
    </location>
</feature>
<dbReference type="InterPro" id="IPR000850">
    <property type="entry name" value="Adenylat/UMP-CMP_kin"/>
</dbReference>
<dbReference type="PANTHER" id="PTHR23359">
    <property type="entry name" value="NUCLEOTIDE KINASE"/>
    <property type="match status" value="1"/>
</dbReference>
<protein>
    <recommendedName>
        <fullName evidence="6">Hydin adenylate kinase-like domain-containing protein</fullName>
    </recommendedName>
</protein>
<keyword evidence="3" id="KW-0418">Kinase</keyword>
<feature type="region of interest" description="Disordered" evidence="5">
    <location>
        <begin position="463"/>
        <end position="498"/>
    </location>
</feature>
<organism evidence="7 8">
    <name type="scientific">Aquatica leii</name>
    <dbReference type="NCBI Taxonomy" id="1421715"/>
    <lineage>
        <taxon>Eukaryota</taxon>
        <taxon>Metazoa</taxon>
        <taxon>Ecdysozoa</taxon>
        <taxon>Arthropoda</taxon>
        <taxon>Hexapoda</taxon>
        <taxon>Insecta</taxon>
        <taxon>Pterygota</taxon>
        <taxon>Neoptera</taxon>
        <taxon>Endopterygota</taxon>
        <taxon>Coleoptera</taxon>
        <taxon>Polyphaga</taxon>
        <taxon>Elateriformia</taxon>
        <taxon>Elateroidea</taxon>
        <taxon>Lampyridae</taxon>
        <taxon>Luciolinae</taxon>
        <taxon>Aquatica</taxon>
    </lineage>
</organism>
<gene>
    <name evidence="7" type="ORF">RN001_001066</name>
</gene>
<feature type="compositionally biased region" description="Basic and acidic residues" evidence="5">
    <location>
        <begin position="463"/>
        <end position="473"/>
    </location>
</feature>
<keyword evidence="2" id="KW-0547">Nucleotide-binding</keyword>
<dbReference type="Gene3D" id="1.20.890.10">
    <property type="entry name" value="cAMP-dependent protein kinase regulatory subunit, dimerization-anchoring domain"/>
    <property type="match status" value="1"/>
</dbReference>
<evidence type="ECO:0000313" key="8">
    <source>
        <dbReference type="Proteomes" id="UP001353858"/>
    </source>
</evidence>
<keyword evidence="8" id="KW-1185">Reference proteome</keyword>
<dbReference type="InterPro" id="IPR036291">
    <property type="entry name" value="NAD(P)-bd_dom_sf"/>
</dbReference>
<evidence type="ECO:0000259" key="6">
    <source>
        <dbReference type="Pfam" id="PF17213"/>
    </source>
</evidence>
<evidence type="ECO:0000256" key="4">
    <source>
        <dbReference type="SAM" id="Coils"/>
    </source>
</evidence>
<evidence type="ECO:0000256" key="3">
    <source>
        <dbReference type="ARBA" id="ARBA00022777"/>
    </source>
</evidence>
<dbReference type="CDD" id="cd22967">
    <property type="entry name" value="DD_AK7"/>
    <property type="match status" value="1"/>
</dbReference>
<dbReference type="Gene3D" id="3.40.50.720">
    <property type="entry name" value="NAD(P)-binding Rossmann-like Domain"/>
    <property type="match status" value="1"/>
</dbReference>
<accession>A0AAN7QA43</accession>
<dbReference type="GO" id="GO:0005524">
    <property type="term" value="F:ATP binding"/>
    <property type="evidence" value="ECO:0007669"/>
    <property type="project" value="InterPro"/>
</dbReference>
<evidence type="ECO:0000256" key="1">
    <source>
        <dbReference type="ARBA" id="ARBA00022679"/>
    </source>
</evidence>
<dbReference type="Gene3D" id="3.40.50.300">
    <property type="entry name" value="P-loop containing nucleotide triphosphate hydrolases"/>
    <property type="match status" value="1"/>
</dbReference>
<dbReference type="InterPro" id="IPR007858">
    <property type="entry name" value="Dpy-30_motif"/>
</dbReference>
<dbReference type="InterPro" id="IPR027417">
    <property type="entry name" value="P-loop_NTPase"/>
</dbReference>
<dbReference type="GO" id="GO:0019205">
    <property type="term" value="F:nucleobase-containing compound kinase activity"/>
    <property type="evidence" value="ECO:0007669"/>
    <property type="project" value="InterPro"/>
</dbReference>
<evidence type="ECO:0000313" key="7">
    <source>
        <dbReference type="EMBL" id="KAK4884795.1"/>
    </source>
</evidence>
<feature type="compositionally biased region" description="Acidic residues" evidence="5">
    <location>
        <begin position="474"/>
        <end position="497"/>
    </location>
</feature>
<evidence type="ECO:0000256" key="2">
    <source>
        <dbReference type="ARBA" id="ARBA00022741"/>
    </source>
</evidence>
<dbReference type="GO" id="GO:0006139">
    <property type="term" value="P:nucleobase-containing compound metabolic process"/>
    <property type="evidence" value="ECO:0007669"/>
    <property type="project" value="InterPro"/>
</dbReference>
<dbReference type="Proteomes" id="UP001353858">
    <property type="component" value="Unassembled WGS sequence"/>
</dbReference>
<dbReference type="Pfam" id="PF05186">
    <property type="entry name" value="Dpy-30"/>
    <property type="match status" value="1"/>
</dbReference>
<comment type="caution">
    <text evidence="7">The sequence shown here is derived from an EMBL/GenBank/DDBJ whole genome shotgun (WGS) entry which is preliminary data.</text>
</comment>
<keyword evidence="4" id="KW-0175">Coiled coil</keyword>
<dbReference type="SUPFAM" id="SSF51735">
    <property type="entry name" value="NAD(P)-binding Rossmann-fold domains"/>
    <property type="match status" value="1"/>
</dbReference>